<comment type="catalytic activity">
    <reaction evidence="1">
        <text>ATP + protein L-histidine = ADP + protein N-phospho-L-histidine.</text>
        <dbReference type="EC" id="2.7.13.3"/>
    </reaction>
</comment>
<feature type="modified residue" description="4-aspartylphosphate" evidence="6">
    <location>
        <position position="819"/>
    </location>
</feature>
<evidence type="ECO:0000259" key="9">
    <source>
        <dbReference type="PROSITE" id="PS50110"/>
    </source>
</evidence>
<dbReference type="PANTHER" id="PTHR43065">
    <property type="entry name" value="SENSOR HISTIDINE KINASE"/>
    <property type="match status" value="1"/>
</dbReference>
<name>A0A1P8F7X5_9CHLR</name>
<feature type="domain" description="PAS" evidence="10">
    <location>
        <begin position="277"/>
        <end position="323"/>
    </location>
</feature>
<feature type="domain" description="Histidine kinase" evidence="8">
    <location>
        <begin position="536"/>
        <end position="748"/>
    </location>
</feature>
<dbReference type="InterPro" id="IPR003661">
    <property type="entry name" value="HisK_dim/P_dom"/>
</dbReference>
<dbReference type="GO" id="GO:0000155">
    <property type="term" value="F:phosphorelay sensor kinase activity"/>
    <property type="evidence" value="ECO:0007669"/>
    <property type="project" value="InterPro"/>
</dbReference>
<evidence type="ECO:0000256" key="5">
    <source>
        <dbReference type="ARBA" id="ARBA00023012"/>
    </source>
</evidence>
<keyword evidence="13" id="KW-1185">Reference proteome</keyword>
<evidence type="ECO:0000313" key="12">
    <source>
        <dbReference type="EMBL" id="APV44492.1"/>
    </source>
</evidence>
<dbReference type="PROSITE" id="PS50112">
    <property type="entry name" value="PAS"/>
    <property type="match status" value="1"/>
</dbReference>
<protein>
    <recommendedName>
        <fullName evidence="2">histidine kinase</fullName>
        <ecNumber evidence="2">2.7.13.3</ecNumber>
    </recommendedName>
</protein>
<proteinExistence type="predicted"/>
<dbReference type="PANTHER" id="PTHR43065:SF42">
    <property type="entry name" value="TWO-COMPONENT SENSOR PPRA"/>
    <property type="match status" value="1"/>
</dbReference>
<dbReference type="STRING" id="1839801.Dform_01159"/>
<dbReference type="SMART" id="SM00388">
    <property type="entry name" value="HisKA"/>
    <property type="match status" value="1"/>
</dbReference>
<dbReference type="EC" id="2.7.13.3" evidence="2"/>
<evidence type="ECO:0000256" key="4">
    <source>
        <dbReference type="ARBA" id="ARBA00022777"/>
    </source>
</evidence>
<dbReference type="Gene3D" id="3.40.50.2300">
    <property type="match status" value="1"/>
</dbReference>
<dbReference type="SUPFAM" id="SSF47384">
    <property type="entry name" value="Homodimeric domain of signal transducing histidine kinase"/>
    <property type="match status" value="1"/>
</dbReference>
<dbReference type="SMART" id="SM00387">
    <property type="entry name" value="HATPase_c"/>
    <property type="match status" value="1"/>
</dbReference>
<evidence type="ECO:0000256" key="7">
    <source>
        <dbReference type="SAM" id="Coils"/>
    </source>
</evidence>
<dbReference type="InterPro" id="IPR000700">
    <property type="entry name" value="PAS-assoc_C"/>
</dbReference>
<evidence type="ECO:0000256" key="2">
    <source>
        <dbReference type="ARBA" id="ARBA00012438"/>
    </source>
</evidence>
<dbReference type="PROSITE" id="PS50109">
    <property type="entry name" value="HIS_KIN"/>
    <property type="match status" value="1"/>
</dbReference>
<dbReference type="OrthoDB" id="9767900at2"/>
<dbReference type="Proteomes" id="UP000185934">
    <property type="component" value="Chromosome"/>
</dbReference>
<evidence type="ECO:0000313" key="13">
    <source>
        <dbReference type="Proteomes" id="UP000185934"/>
    </source>
</evidence>
<dbReference type="RefSeq" id="WP_083635374.1">
    <property type="nucleotide sequence ID" value="NZ_CP018258.1"/>
</dbReference>
<accession>A0A1P8F7X5</accession>
<dbReference type="CDD" id="cd00082">
    <property type="entry name" value="HisKA"/>
    <property type="match status" value="1"/>
</dbReference>
<dbReference type="Gene3D" id="3.30.565.10">
    <property type="entry name" value="Histidine kinase-like ATPase, C-terminal domain"/>
    <property type="match status" value="1"/>
</dbReference>
<dbReference type="Pfam" id="PF00072">
    <property type="entry name" value="Response_reg"/>
    <property type="match status" value="1"/>
</dbReference>
<keyword evidence="7" id="KW-0175">Coiled coil</keyword>
<dbReference type="InterPro" id="IPR003594">
    <property type="entry name" value="HATPase_dom"/>
</dbReference>
<dbReference type="Pfam" id="PF00512">
    <property type="entry name" value="HisKA"/>
    <property type="match status" value="1"/>
</dbReference>
<dbReference type="InterPro" id="IPR001789">
    <property type="entry name" value="Sig_transdc_resp-reg_receiver"/>
</dbReference>
<dbReference type="CDD" id="cd00130">
    <property type="entry name" value="PAS"/>
    <property type="match status" value="2"/>
</dbReference>
<evidence type="ECO:0000259" key="10">
    <source>
        <dbReference type="PROSITE" id="PS50112"/>
    </source>
</evidence>
<dbReference type="Gene3D" id="3.30.450.20">
    <property type="entry name" value="PAS domain"/>
    <property type="match status" value="3"/>
</dbReference>
<keyword evidence="4" id="KW-0418">Kinase</keyword>
<feature type="domain" description="Response regulatory" evidence="9">
    <location>
        <begin position="770"/>
        <end position="886"/>
    </location>
</feature>
<dbReference type="InterPro" id="IPR004358">
    <property type="entry name" value="Sig_transdc_His_kin-like_C"/>
</dbReference>
<dbReference type="PROSITE" id="PS50110">
    <property type="entry name" value="RESPONSE_REGULATORY"/>
    <property type="match status" value="1"/>
</dbReference>
<dbReference type="InterPro" id="IPR036890">
    <property type="entry name" value="HATPase_C_sf"/>
</dbReference>
<dbReference type="SMART" id="SM00091">
    <property type="entry name" value="PAS"/>
    <property type="match status" value="2"/>
</dbReference>
<dbReference type="InterPro" id="IPR005467">
    <property type="entry name" value="His_kinase_dom"/>
</dbReference>
<dbReference type="AlphaFoldDB" id="A0A1P8F7X5"/>
<dbReference type="PROSITE" id="PS50113">
    <property type="entry name" value="PAC"/>
    <property type="match status" value="1"/>
</dbReference>
<dbReference type="Gene3D" id="1.10.287.130">
    <property type="match status" value="1"/>
</dbReference>
<evidence type="ECO:0000256" key="3">
    <source>
        <dbReference type="ARBA" id="ARBA00022553"/>
    </source>
</evidence>
<evidence type="ECO:0000259" key="11">
    <source>
        <dbReference type="PROSITE" id="PS50113"/>
    </source>
</evidence>
<sequence length="892" mass="99903">MRYSIKTLALGLNTWTNGVSESLNIAMQSNFQVLVIGPQHPRIVAFLKSLEFSFQVRDAIGHQELRLLLHDNPWDLLILEYPFSGMTVSDIVSLRDRFTPQTSIIFALDKALAKSVPSSVLASGDDYFIIDDVDRLLPAVHRAIANRVIRQKHWEAESKAHQQAELNQVILDSLPHPIMLIKPNTFEIVAANRAASESGVARGGHCYKTWAGEDTPCAWCLAPVLWKSGMAQQREVFWKGRWWEAHWIPADKDHYLHFVYDITALKKAEEGMQLRVQLLDSVSDSVFLSEVGGTILDCNENAFKTRGYAREELIGADIRVLRPVVDVPDWDETRKQIIEKGEITYQSSHRRKDGSTFPIEVHARSIERNGSVQILSVVRDIAERKQAEDRLKTSINRLSAAERVSRFGNWEFNLNDNLVFASQGARRIYGLLKETLTIPEVQQIPLPEYRSMLDKALADLVTRNSPYEVEFKIKRPSDALVLDIHSIAEFDRSRNVVFGVIQDVTEARRAEEENRKLREKAENASRLSTVGEMAAGIAHEINNPLTGVVGFSELLLGRTDLPADVIDQLQIINQGSVRVKEIVGRMLTFARQNKPRKSSVNIAELLDNTLELRSYVLRTSNIEVVRDYDYDLPSVIADAGQLQQVFLNIIVNAEYSMKKAHDKGILRIGAAPYGDCVRISIQDNGLGMNEDVVSKLFQPFFTTKDPGEGTGLGLSLSLGIIQEHGGDIRVESVLGDGATFIIELPITAGAEIPPATQPVTSRECKTASAKVLVIDDEPHVRSLIKTLLTRSGHLVETCDNPLRATDILKSRNFDVVFLDIRMPGKSGIEIYNEMRETSPEQAKRVVFVTGDSSDFMIREFLKTRGVPCIMKPLDRKAVETAMDDVRGGVLRA</sequence>
<feature type="domain" description="PAC" evidence="11">
    <location>
        <begin position="339"/>
        <end position="393"/>
    </location>
</feature>
<keyword evidence="5" id="KW-0902">Two-component regulatory system</keyword>
<dbReference type="PRINTS" id="PR00344">
    <property type="entry name" value="BCTRLSENSOR"/>
</dbReference>
<dbReference type="SUPFAM" id="SSF55785">
    <property type="entry name" value="PYP-like sensor domain (PAS domain)"/>
    <property type="match status" value="2"/>
</dbReference>
<evidence type="ECO:0000259" key="8">
    <source>
        <dbReference type="PROSITE" id="PS50109"/>
    </source>
</evidence>
<dbReference type="KEGG" id="dfo:Dform_01159"/>
<dbReference type="InterPro" id="IPR036097">
    <property type="entry name" value="HisK_dim/P_sf"/>
</dbReference>
<dbReference type="Pfam" id="PF13426">
    <property type="entry name" value="PAS_9"/>
    <property type="match status" value="2"/>
</dbReference>
<dbReference type="SUPFAM" id="SSF55874">
    <property type="entry name" value="ATPase domain of HSP90 chaperone/DNA topoisomerase II/histidine kinase"/>
    <property type="match status" value="1"/>
</dbReference>
<dbReference type="NCBIfam" id="TIGR00229">
    <property type="entry name" value="sensory_box"/>
    <property type="match status" value="2"/>
</dbReference>
<organism evidence="12 13">
    <name type="scientific">Dehalogenimonas formicexedens</name>
    <dbReference type="NCBI Taxonomy" id="1839801"/>
    <lineage>
        <taxon>Bacteria</taxon>
        <taxon>Bacillati</taxon>
        <taxon>Chloroflexota</taxon>
        <taxon>Dehalococcoidia</taxon>
        <taxon>Dehalococcoidales</taxon>
        <taxon>Dehalococcoidaceae</taxon>
        <taxon>Dehalogenimonas</taxon>
    </lineage>
</organism>
<reference evidence="13" key="1">
    <citation type="submission" date="2016-11" db="EMBL/GenBank/DDBJ databases">
        <title>Dehalogenimonas formicexedens sp. nov., a chlorinated alkane respiring bacterium isolated from contaminated groundwater.</title>
        <authorList>
            <person name="Key T.A."/>
            <person name="Bowman K.S."/>
            <person name="Lee I."/>
            <person name="Chun J."/>
            <person name="Albuquerque L."/>
            <person name="da Costa M.S."/>
            <person name="Rainey F.A."/>
            <person name="Moe W.M."/>
        </authorList>
    </citation>
    <scope>NUCLEOTIDE SEQUENCE [LARGE SCALE GENOMIC DNA]</scope>
    <source>
        <strain evidence="13">NSZ-14</strain>
    </source>
</reference>
<keyword evidence="4" id="KW-0808">Transferase</keyword>
<dbReference type="SUPFAM" id="SSF52172">
    <property type="entry name" value="CheY-like"/>
    <property type="match status" value="1"/>
</dbReference>
<dbReference type="InterPro" id="IPR011006">
    <property type="entry name" value="CheY-like_superfamily"/>
</dbReference>
<feature type="coiled-coil region" evidence="7">
    <location>
        <begin position="500"/>
        <end position="527"/>
    </location>
</feature>
<dbReference type="EMBL" id="CP018258">
    <property type="protein sequence ID" value="APV44492.1"/>
    <property type="molecule type" value="Genomic_DNA"/>
</dbReference>
<dbReference type="Pfam" id="PF02518">
    <property type="entry name" value="HATPase_c"/>
    <property type="match status" value="1"/>
</dbReference>
<keyword evidence="3 6" id="KW-0597">Phosphoprotein</keyword>
<dbReference type="SMART" id="SM00448">
    <property type="entry name" value="REC"/>
    <property type="match status" value="1"/>
</dbReference>
<evidence type="ECO:0000256" key="6">
    <source>
        <dbReference type="PROSITE-ProRule" id="PRU00169"/>
    </source>
</evidence>
<gene>
    <name evidence="12" type="ORF">Dform_01159</name>
</gene>
<dbReference type="InterPro" id="IPR035965">
    <property type="entry name" value="PAS-like_dom_sf"/>
</dbReference>
<dbReference type="CDD" id="cd00156">
    <property type="entry name" value="REC"/>
    <property type="match status" value="1"/>
</dbReference>
<evidence type="ECO:0000256" key="1">
    <source>
        <dbReference type="ARBA" id="ARBA00000085"/>
    </source>
</evidence>
<dbReference type="InterPro" id="IPR000014">
    <property type="entry name" value="PAS"/>
</dbReference>